<feature type="coiled-coil region" evidence="1">
    <location>
        <begin position="241"/>
        <end position="271"/>
    </location>
</feature>
<evidence type="ECO:0000313" key="4">
    <source>
        <dbReference type="Proteomes" id="UP000298138"/>
    </source>
</evidence>
<dbReference type="Proteomes" id="UP000298138">
    <property type="component" value="Unassembled WGS sequence"/>
</dbReference>
<name>A0A4V3SJI4_9PEZI</name>
<evidence type="ECO:0000256" key="1">
    <source>
        <dbReference type="SAM" id="Coils"/>
    </source>
</evidence>
<protein>
    <submittedName>
        <fullName evidence="3">Uncharacterized protein</fullName>
    </submittedName>
</protein>
<dbReference type="AlphaFoldDB" id="A0A4V3SJI4"/>
<reference evidence="3 4" key="1">
    <citation type="submission" date="2019-04" db="EMBL/GenBank/DDBJ databases">
        <title>Comparative genomics and transcriptomics to analyze fruiting body development in filamentous ascomycetes.</title>
        <authorList>
            <consortium name="DOE Joint Genome Institute"/>
            <person name="Lutkenhaus R."/>
            <person name="Traeger S."/>
            <person name="Breuer J."/>
            <person name="Kuo A."/>
            <person name="Lipzen A."/>
            <person name="Pangilinan J."/>
            <person name="Dilworth D."/>
            <person name="Sandor L."/>
            <person name="Poggeler S."/>
            <person name="Barry K."/>
            <person name="Grigoriev I.V."/>
            <person name="Nowrousian M."/>
        </authorList>
    </citation>
    <scope>NUCLEOTIDE SEQUENCE [LARGE SCALE GENOMIC DNA]</scope>
    <source>
        <strain evidence="3 4">CBS 389.68</strain>
    </source>
</reference>
<evidence type="ECO:0000313" key="3">
    <source>
        <dbReference type="EMBL" id="TGZ84115.1"/>
    </source>
</evidence>
<dbReference type="InParanoid" id="A0A4V3SJI4"/>
<sequence length="342" mass="39440">MPRLAPRTLTSLPTLSTRTFTTTLPTPAKKIWPIQAERQAKAAAEELLKVRTPPSEELSLRLATSLLQLSRYQLQVIRLFARSHGLLLQSLTGHKVARLKTAKFQEIRMLSASVERFYQELGISRGDRRLETIVGRKIRKYEVNKDPMKRTPQDVVYAMIEEGDEVGDRAERVGEWEKRLDKIEAVLGELEKRGGLAPSAEDVEIGRKRVERERKVRRSGEWLNSDSPGALWEQMGDEVGGELSEEEVAELERLLTEAEEHERAKTVEEVQRERKNMRLRKDVHLHNGAVDVVEEKALSERKSPARKVNSSKESRKSYTQALPIKRISVREYEEPFVRKRWF</sequence>
<accession>A0A4V3SJI4</accession>
<keyword evidence="4" id="KW-1185">Reference proteome</keyword>
<feature type="region of interest" description="Disordered" evidence="2">
    <location>
        <begin position="296"/>
        <end position="319"/>
    </location>
</feature>
<dbReference type="EMBL" id="ML220113">
    <property type="protein sequence ID" value="TGZ84115.1"/>
    <property type="molecule type" value="Genomic_DNA"/>
</dbReference>
<organism evidence="3 4">
    <name type="scientific">Ascodesmis nigricans</name>
    <dbReference type="NCBI Taxonomy" id="341454"/>
    <lineage>
        <taxon>Eukaryota</taxon>
        <taxon>Fungi</taxon>
        <taxon>Dikarya</taxon>
        <taxon>Ascomycota</taxon>
        <taxon>Pezizomycotina</taxon>
        <taxon>Pezizomycetes</taxon>
        <taxon>Pezizales</taxon>
        <taxon>Ascodesmidaceae</taxon>
        <taxon>Ascodesmis</taxon>
    </lineage>
</organism>
<evidence type="ECO:0000256" key="2">
    <source>
        <dbReference type="SAM" id="MobiDB-lite"/>
    </source>
</evidence>
<proteinExistence type="predicted"/>
<gene>
    <name evidence="3" type="ORF">EX30DRAFT_393639</name>
</gene>
<keyword evidence="1" id="KW-0175">Coiled coil</keyword>